<dbReference type="GO" id="GO:0006281">
    <property type="term" value="P:DNA repair"/>
    <property type="evidence" value="ECO:0007669"/>
    <property type="project" value="UniProtKB-KW"/>
</dbReference>
<dbReference type="GO" id="GO:0005524">
    <property type="term" value="F:ATP binding"/>
    <property type="evidence" value="ECO:0007669"/>
    <property type="project" value="UniProtKB-KW"/>
</dbReference>
<evidence type="ECO:0000313" key="3">
    <source>
        <dbReference type="EMBL" id="EYC41556.1"/>
    </source>
</evidence>
<comment type="caution">
    <text evidence="3">The sequence shown here is derived from an EMBL/GenBank/DDBJ whole genome shotgun (WGS) entry which is preliminary data.</text>
</comment>
<dbReference type="Proteomes" id="UP000024635">
    <property type="component" value="Unassembled WGS sequence"/>
</dbReference>
<dbReference type="GO" id="GO:0016887">
    <property type="term" value="F:ATP hydrolysis activity"/>
    <property type="evidence" value="ECO:0007669"/>
    <property type="project" value="RHEA"/>
</dbReference>
<comment type="similarity">
    <text evidence="1">Belongs to the helicase family.</text>
</comment>
<dbReference type="Pfam" id="PF05970">
    <property type="entry name" value="PIF1"/>
    <property type="match status" value="1"/>
</dbReference>
<organism evidence="3 4">
    <name type="scientific">Ancylostoma ceylanicum</name>
    <dbReference type="NCBI Taxonomy" id="53326"/>
    <lineage>
        <taxon>Eukaryota</taxon>
        <taxon>Metazoa</taxon>
        <taxon>Ecdysozoa</taxon>
        <taxon>Nematoda</taxon>
        <taxon>Chromadorea</taxon>
        <taxon>Rhabditida</taxon>
        <taxon>Rhabditina</taxon>
        <taxon>Rhabditomorpha</taxon>
        <taxon>Strongyloidea</taxon>
        <taxon>Ancylostomatidae</taxon>
        <taxon>Ancylostomatinae</taxon>
        <taxon>Ancylostoma</taxon>
    </lineage>
</organism>
<proteinExistence type="inferred from homology"/>
<dbReference type="OrthoDB" id="5854156at2759"/>
<keyword evidence="1" id="KW-0233">DNA recombination</keyword>
<comment type="catalytic activity">
    <reaction evidence="1">
        <text>ATP + H2O = ADP + phosphate + H(+)</text>
        <dbReference type="Rhea" id="RHEA:13065"/>
        <dbReference type="ChEBI" id="CHEBI:15377"/>
        <dbReference type="ChEBI" id="CHEBI:15378"/>
        <dbReference type="ChEBI" id="CHEBI:30616"/>
        <dbReference type="ChEBI" id="CHEBI:43474"/>
        <dbReference type="ChEBI" id="CHEBI:456216"/>
        <dbReference type="EC" id="5.6.2.3"/>
    </reaction>
</comment>
<gene>
    <name evidence="3" type="primary">Acey_s0564.g3528</name>
    <name evidence="3" type="ORF">Y032_0564g3528</name>
</gene>
<comment type="cofactor">
    <cofactor evidence="1">
        <name>Mg(2+)</name>
        <dbReference type="ChEBI" id="CHEBI:18420"/>
    </cofactor>
</comment>
<keyword evidence="4" id="KW-1185">Reference proteome</keyword>
<evidence type="ECO:0000256" key="1">
    <source>
        <dbReference type="RuleBase" id="RU363044"/>
    </source>
</evidence>
<keyword evidence="1" id="KW-0347">Helicase</keyword>
<keyword evidence="1" id="KW-0378">Hydrolase</keyword>
<name>A0A016WPS0_9BILA</name>
<dbReference type="STRING" id="53326.A0A016WPS0"/>
<keyword evidence="1" id="KW-0547">Nucleotide-binding</keyword>
<feature type="domain" description="DNA helicase Pif1-like DEAD-box helicase" evidence="2">
    <location>
        <begin position="48"/>
        <end position="109"/>
    </location>
</feature>
<keyword evidence="1" id="KW-0227">DNA damage</keyword>
<dbReference type="InterPro" id="IPR010285">
    <property type="entry name" value="DNA_helicase_pif1-like_DEAD"/>
</dbReference>
<evidence type="ECO:0000259" key="2">
    <source>
        <dbReference type="Pfam" id="PF05970"/>
    </source>
</evidence>
<reference evidence="4" key="1">
    <citation type="journal article" date="2015" name="Nat. Genet.">
        <title>The genome and transcriptome of the zoonotic hookworm Ancylostoma ceylanicum identify infection-specific gene families.</title>
        <authorList>
            <person name="Schwarz E.M."/>
            <person name="Hu Y."/>
            <person name="Antoshechkin I."/>
            <person name="Miller M.M."/>
            <person name="Sternberg P.W."/>
            <person name="Aroian R.V."/>
        </authorList>
    </citation>
    <scope>NUCLEOTIDE SEQUENCE</scope>
    <source>
        <strain evidence="4">HY135</strain>
    </source>
</reference>
<accession>A0A016WPS0</accession>
<sequence>MLRVCCRGCTKNTGVSDAQNNHIDSLPVHIEEQQNVTFMAGQEEQAFAAERTPVALKQAIEGVDKVPLDVMRTDLTLGNKIMILGGDFRQVLPAVRKGERREVVAACITAVL</sequence>
<dbReference type="GO" id="GO:0006310">
    <property type="term" value="P:DNA recombination"/>
    <property type="evidence" value="ECO:0007669"/>
    <property type="project" value="UniProtKB-KW"/>
</dbReference>
<dbReference type="GO" id="GO:0043139">
    <property type="term" value="F:5'-3' DNA helicase activity"/>
    <property type="evidence" value="ECO:0007669"/>
    <property type="project" value="UniProtKB-EC"/>
</dbReference>
<dbReference type="AlphaFoldDB" id="A0A016WPS0"/>
<evidence type="ECO:0000313" key="4">
    <source>
        <dbReference type="Proteomes" id="UP000024635"/>
    </source>
</evidence>
<protein>
    <recommendedName>
        <fullName evidence="1">ATP-dependent DNA helicase</fullName>
        <ecNumber evidence="1">5.6.2.3</ecNumber>
    </recommendedName>
</protein>
<keyword evidence="1" id="KW-0067">ATP-binding</keyword>
<keyword evidence="1" id="KW-0234">DNA repair</keyword>
<dbReference type="EMBL" id="JARK01000164">
    <property type="protein sequence ID" value="EYC41556.1"/>
    <property type="molecule type" value="Genomic_DNA"/>
</dbReference>
<dbReference type="EC" id="5.6.2.3" evidence="1"/>
<dbReference type="GO" id="GO:0000723">
    <property type="term" value="P:telomere maintenance"/>
    <property type="evidence" value="ECO:0007669"/>
    <property type="project" value="InterPro"/>
</dbReference>